<evidence type="ECO:0000256" key="1">
    <source>
        <dbReference type="RuleBase" id="RU004003"/>
    </source>
</evidence>
<dbReference type="OrthoDB" id="9779724at2"/>
<gene>
    <name evidence="4" type="ordered locus">CAP2UW1_0624</name>
</gene>
<evidence type="ECO:0000259" key="3">
    <source>
        <dbReference type="Pfam" id="PF00263"/>
    </source>
</evidence>
<dbReference type="GO" id="GO:0015627">
    <property type="term" value="C:type II protein secretion system complex"/>
    <property type="evidence" value="ECO:0007669"/>
    <property type="project" value="TreeGrafter"/>
</dbReference>
<reference evidence="4" key="2">
    <citation type="submission" date="2009-09" db="EMBL/GenBank/DDBJ databases">
        <title>Complete sequence of chromosome of Candidatus Accumulibacter phosphatis clade IIA str. UW-1.</title>
        <authorList>
            <consortium name="US DOE Joint Genome Institute"/>
            <person name="Martin H.G."/>
            <person name="Ivanova N."/>
            <person name="Kunin V."/>
            <person name="Warnecke F."/>
            <person name="Barry K."/>
            <person name="He S."/>
            <person name="Salamov A."/>
            <person name="Szeto E."/>
            <person name="Dalin E."/>
            <person name="Pangilinan J.L."/>
            <person name="Lapidus A."/>
            <person name="Lowry S."/>
            <person name="Kyrpides N.C."/>
            <person name="McMahon K.D."/>
            <person name="Hugenholtz P."/>
        </authorList>
    </citation>
    <scope>NUCLEOTIDE SEQUENCE [LARGE SCALE GENOMIC DNA]</scope>
    <source>
        <strain evidence="4">UW-1</strain>
    </source>
</reference>
<dbReference type="eggNOG" id="COG1450">
    <property type="taxonomic scope" value="Bacteria"/>
</dbReference>
<reference evidence="4" key="1">
    <citation type="submission" date="2009-08" db="EMBL/GenBank/DDBJ databases">
        <authorList>
            <consortium name="US DOE Joint Genome Institute"/>
            <person name="Lucas S."/>
            <person name="Copeland A."/>
            <person name="Lapidus A."/>
            <person name="Glavina del Rio T."/>
            <person name="Dalin E."/>
            <person name="Tice H."/>
            <person name="Bruce D."/>
            <person name="Barry K."/>
            <person name="Pitluck S."/>
            <person name="Lowry S."/>
            <person name="Larimer F."/>
            <person name="Land M."/>
            <person name="Hauser L."/>
            <person name="Kyrpides N."/>
            <person name="Ivanova N."/>
            <person name="McMahon K.D."/>
            <person name="Hugenholtz P."/>
        </authorList>
    </citation>
    <scope>NUCLEOTIDE SEQUENCE</scope>
    <source>
        <strain evidence="4">UW-1</strain>
    </source>
</reference>
<dbReference type="HOGENOM" id="CLU_006756_3_0_4"/>
<sequence length="624" mass="66746" precursor="true">MSLRIVSVVSILSAIPILLLLGACTPTTLSNGPSAGHLQAESVVRSQGSIPQVVQQSVSLPRPRPSAKTETYSVVVNNVKLHDLLFALARDAKLNVDIHPGLTGTVTLNAIDQTLPQLLTRIAKQADMRFELDGPNLAVMPDAPYLKSYKVDYFNIARDVTGTISTNTQISTSALATGSGGVAGTGNTSRIQIENKSKNHFWESLEKNLTDLLRETDKVFPEGSTETVTEQSGSQSTTGTGAPAPTGVAARVSQLAQTIAGSPNPATLQNTGATVVKRMTYREAASVIANPEGGVITVRATSRQHEKVQEFLDRVMSSARRQVLIEATIVEVTLSDGYQQGIQWNRLTSGTEYSVTKPTLTTNVQNAVTPYVIKYSNINPASLLATVELLRLFGTVKVLSSPKLAVLNNQTATLRVSEDFVYFSVKQDAASAVGVVVGGAAAASGPVSNPTTTTPQSVSIGFFMSLTAQISDSGTVTLNVRPSISFIADLKQDPNPGLVNPKTGNTIPNLVPQIRTREIESMLRVESGDIAVLGGLMEDRIGNTVGRLPGLGDIPFVGEVFNNRGNSSSKSELVVLLRPTVIRDASIDGDFSSFREFLPKKDFFRTDQVYRPFSLPDQTPEPLQ</sequence>
<dbReference type="InterPro" id="IPR004846">
    <property type="entry name" value="T2SS/T3SS_dom"/>
</dbReference>
<feature type="domain" description="Type II/III secretion system secretin-like" evidence="3">
    <location>
        <begin position="394"/>
        <end position="583"/>
    </location>
</feature>
<accession>C7RLS7</accession>
<evidence type="ECO:0000256" key="2">
    <source>
        <dbReference type="SAM" id="MobiDB-lite"/>
    </source>
</evidence>
<dbReference type="EMBL" id="CP001715">
    <property type="protein sequence ID" value="ACV33971.1"/>
    <property type="molecule type" value="Genomic_DNA"/>
</dbReference>
<dbReference type="PROSITE" id="PS51257">
    <property type="entry name" value="PROKAR_LIPOPROTEIN"/>
    <property type="match status" value="1"/>
</dbReference>
<name>C7RLS7_ACCRE</name>
<organism evidence="4">
    <name type="scientific">Accumulibacter regalis</name>
    <dbReference type="NCBI Taxonomy" id="522306"/>
    <lineage>
        <taxon>Bacteria</taxon>
        <taxon>Pseudomonadati</taxon>
        <taxon>Pseudomonadota</taxon>
        <taxon>Betaproteobacteria</taxon>
        <taxon>Candidatus Accumulibacter</taxon>
    </lineage>
</organism>
<dbReference type="Gene3D" id="3.55.50.30">
    <property type="match status" value="1"/>
</dbReference>
<dbReference type="InterPro" id="IPR050810">
    <property type="entry name" value="Bact_Secretion_Sys_Channel"/>
</dbReference>
<dbReference type="GO" id="GO:0009306">
    <property type="term" value="P:protein secretion"/>
    <property type="evidence" value="ECO:0007669"/>
    <property type="project" value="InterPro"/>
</dbReference>
<dbReference type="AlphaFoldDB" id="C7RLS7"/>
<comment type="similarity">
    <text evidence="1">Belongs to the bacterial secretin family.</text>
</comment>
<feature type="region of interest" description="Disordered" evidence="2">
    <location>
        <begin position="220"/>
        <end position="247"/>
    </location>
</feature>
<proteinExistence type="inferred from homology"/>
<dbReference type="STRING" id="522306.CAP2UW1_0624"/>
<dbReference type="PRINTS" id="PR00811">
    <property type="entry name" value="BCTERIALGSPD"/>
</dbReference>
<evidence type="ECO:0000313" key="4">
    <source>
        <dbReference type="EMBL" id="ACV33971.1"/>
    </source>
</evidence>
<dbReference type="InterPro" id="IPR001775">
    <property type="entry name" value="GspD/PilQ"/>
</dbReference>
<feature type="compositionally biased region" description="Low complexity" evidence="2">
    <location>
        <begin position="222"/>
        <end position="247"/>
    </location>
</feature>
<dbReference type="PANTHER" id="PTHR30332:SF17">
    <property type="entry name" value="TYPE IV PILIATION SYSTEM PROTEIN DR_0774-RELATED"/>
    <property type="match status" value="1"/>
</dbReference>
<dbReference type="PANTHER" id="PTHR30332">
    <property type="entry name" value="PROBABLE GENERAL SECRETION PATHWAY PROTEIN D"/>
    <property type="match status" value="1"/>
</dbReference>
<protein>
    <submittedName>
        <fullName evidence="4">Type II and III secretion system protein</fullName>
    </submittedName>
</protein>
<dbReference type="Pfam" id="PF00263">
    <property type="entry name" value="Secretin"/>
    <property type="match status" value="1"/>
</dbReference>
<dbReference type="KEGG" id="app:CAP2UW1_0624"/>